<evidence type="ECO:0000313" key="2">
    <source>
        <dbReference type="EMBL" id="QBI20294.1"/>
    </source>
</evidence>
<dbReference type="RefSeq" id="WP_131155291.1">
    <property type="nucleotide sequence ID" value="NZ_CP036402.1"/>
</dbReference>
<keyword evidence="2" id="KW-0808">Transferase</keyword>
<dbReference type="InterPro" id="IPR013691">
    <property type="entry name" value="MeTrfase_14"/>
</dbReference>
<dbReference type="KEGG" id="erz:ER308_12440"/>
<evidence type="ECO:0000313" key="3">
    <source>
        <dbReference type="Proteomes" id="UP000291469"/>
    </source>
</evidence>
<reference evidence="2 3" key="1">
    <citation type="submission" date="2019-01" db="EMBL/GenBank/DDBJ databases">
        <title>Egibacter rhizosphaerae EGI 80759T.</title>
        <authorList>
            <person name="Chen D.-D."/>
            <person name="Tian Y."/>
            <person name="Jiao J.-Y."/>
            <person name="Zhang X.-T."/>
            <person name="Zhang Y.-G."/>
            <person name="Zhang Y."/>
            <person name="Xiao M."/>
            <person name="Shu W.-S."/>
            <person name="Li W.-J."/>
        </authorList>
    </citation>
    <scope>NUCLEOTIDE SEQUENCE [LARGE SCALE GENOMIC DNA]</scope>
    <source>
        <strain evidence="2 3">EGI 80759</strain>
    </source>
</reference>
<proteinExistence type="predicted"/>
<evidence type="ECO:0000259" key="1">
    <source>
        <dbReference type="Pfam" id="PF08484"/>
    </source>
</evidence>
<keyword evidence="2" id="KW-0489">Methyltransferase</keyword>
<dbReference type="Pfam" id="PF08484">
    <property type="entry name" value="Methyltransf_14"/>
    <property type="match status" value="1"/>
</dbReference>
<keyword evidence="3" id="KW-1185">Reference proteome</keyword>
<dbReference type="GO" id="GO:0032259">
    <property type="term" value="P:methylation"/>
    <property type="evidence" value="ECO:0007669"/>
    <property type="project" value="UniProtKB-KW"/>
</dbReference>
<organism evidence="2 3">
    <name type="scientific">Egibacter rhizosphaerae</name>
    <dbReference type="NCBI Taxonomy" id="1670831"/>
    <lineage>
        <taxon>Bacteria</taxon>
        <taxon>Bacillati</taxon>
        <taxon>Actinomycetota</taxon>
        <taxon>Nitriliruptoria</taxon>
        <taxon>Egibacterales</taxon>
        <taxon>Egibacteraceae</taxon>
        <taxon>Egibacter</taxon>
    </lineage>
</organism>
<dbReference type="SUPFAM" id="SSF53335">
    <property type="entry name" value="S-adenosyl-L-methionine-dependent methyltransferases"/>
    <property type="match status" value="1"/>
</dbReference>
<accession>A0A411YG99</accession>
<dbReference type="Gene3D" id="3.40.50.720">
    <property type="entry name" value="NAD(P)-binding Rossmann-like Domain"/>
    <property type="match status" value="1"/>
</dbReference>
<dbReference type="InterPro" id="IPR029063">
    <property type="entry name" value="SAM-dependent_MTases_sf"/>
</dbReference>
<sequence>MITATRSASATSRDGEVAASGCPGCGAEALEPVWTVRGVPVHCSQLFDSPHAARTAARGDLSLAYCSTCGLMSNTSFDPGLVEYGDDYEDAQAHSPRWVAWARDLVADLVARYGLHGRRALEVGCGRGDFLALLAEAGLTGIGFDPAHRPGPLVAPVADQLVFHRREYRAADGRQGAALVACRHTLEHVANAANFAAMLREGVGRRFDTLLLIEVPDATRILEEHAFWDVYYEHCAYYTPEVLTGLFTRAGFVVFDAYRSFDDQYVILEARPAAHDDRWGSRPKAPPAMAEAVDRFRDAVPSRVRDLREAVEAMEGPVVLWGAGSKAVGYLTVLGLQTEVSAIVDINPVKQGRYLAGTGHPIVRPAELRALRPGTVVLMNEAYRGEITADLAALDLTTKVVTP</sequence>
<dbReference type="EMBL" id="CP036402">
    <property type="protein sequence ID" value="QBI20294.1"/>
    <property type="molecule type" value="Genomic_DNA"/>
</dbReference>
<gene>
    <name evidence="2" type="ORF">ER308_12440</name>
</gene>
<protein>
    <submittedName>
        <fullName evidence="2">Methyltransferase domain-containing protein</fullName>
    </submittedName>
</protein>
<dbReference type="Pfam" id="PF13489">
    <property type="entry name" value="Methyltransf_23"/>
    <property type="match status" value="1"/>
</dbReference>
<dbReference type="AlphaFoldDB" id="A0A411YG99"/>
<dbReference type="Proteomes" id="UP000291469">
    <property type="component" value="Chromosome"/>
</dbReference>
<feature type="domain" description="C-methyltransferase" evidence="1">
    <location>
        <begin position="293"/>
        <end position="393"/>
    </location>
</feature>
<name>A0A411YG99_9ACTN</name>
<dbReference type="OrthoDB" id="9810247at2"/>
<dbReference type="Gene3D" id="3.40.50.150">
    <property type="entry name" value="Vaccinia Virus protein VP39"/>
    <property type="match status" value="1"/>
</dbReference>
<dbReference type="GO" id="GO:0008168">
    <property type="term" value="F:methyltransferase activity"/>
    <property type="evidence" value="ECO:0007669"/>
    <property type="project" value="UniProtKB-KW"/>
</dbReference>